<dbReference type="GO" id="GO:0016757">
    <property type="term" value="F:glycosyltransferase activity"/>
    <property type="evidence" value="ECO:0007669"/>
    <property type="project" value="UniProtKB-KW"/>
</dbReference>
<proteinExistence type="predicted"/>
<evidence type="ECO:0000313" key="9">
    <source>
        <dbReference type="EMBL" id="ABZ72219.1"/>
    </source>
</evidence>
<dbReference type="KEGG" id="cak:Caul_3092"/>
<accession>B0T1N0</accession>
<comment type="subcellular location">
    <subcellularLocation>
        <location evidence="1">Membrane</location>
        <topology evidence="1">Multi-pass membrane protein</topology>
    </subcellularLocation>
</comment>
<sequence length="492" mass="53939">MAREEQDQRTRACGLDATPDIWIETPQASGMRADSPAAAKPLPDGAHRRLSRAQGVGLAVFALTVIVAVIIEPRTTMEAFHLLFFVGFMANSMIKLAAACTPRRPGVAPSLPDEDLPGYTLIVPLYREASVAAELVLNLARLDYPRDRLQVLIVLEANDHETQAAFAALDLPVGFQVLIAPPGTPQTKPRACNIALERAHGEMVVIYDAEDAPHPAQLREAAAGFAAGDRRLACLQAPLRIEPDPRFLPDQFALEYAVLFEVFLPALARWRLPFPLGGTSNHFRTEAVRAVGGWDSYNVTEDADIGFRLAARGYQLDVITCPTFETAPTTMKTWIPQRARWIKGHVQTLAVLARGPIVRDPPGLAALVLTLALSVASSHLHGPLLAWLVLSWLGSMLDLCPPVPAMDWMLVYFGWTCAAIAGAQAQRRAGHRQRPLPLLGAVFYWPLQSFAATKALWQFVVAPFHWDKTPHTPRTVNPLLPRLLARTGRPLP</sequence>
<organism evidence="9">
    <name type="scientific">Caulobacter sp. (strain K31)</name>
    <dbReference type="NCBI Taxonomy" id="366602"/>
    <lineage>
        <taxon>Bacteria</taxon>
        <taxon>Pseudomonadati</taxon>
        <taxon>Pseudomonadota</taxon>
        <taxon>Alphaproteobacteria</taxon>
        <taxon>Caulobacterales</taxon>
        <taxon>Caulobacteraceae</taxon>
        <taxon>Caulobacter</taxon>
    </lineage>
</organism>
<evidence type="ECO:0000256" key="1">
    <source>
        <dbReference type="ARBA" id="ARBA00004141"/>
    </source>
</evidence>
<evidence type="ECO:0000259" key="8">
    <source>
        <dbReference type="Pfam" id="PF13632"/>
    </source>
</evidence>
<evidence type="ECO:0000256" key="3">
    <source>
        <dbReference type="ARBA" id="ARBA00022679"/>
    </source>
</evidence>
<dbReference type="HOGENOM" id="CLU_020629_1_0_5"/>
<dbReference type="EMBL" id="CP000927">
    <property type="protein sequence ID" value="ABZ72219.1"/>
    <property type="molecule type" value="Genomic_DNA"/>
</dbReference>
<evidence type="ECO:0000256" key="5">
    <source>
        <dbReference type="ARBA" id="ARBA00022989"/>
    </source>
</evidence>
<reference evidence="9" key="1">
    <citation type="submission" date="2008-01" db="EMBL/GenBank/DDBJ databases">
        <title>Complete sequence of chromosome of Caulobacter sp. K31.</title>
        <authorList>
            <consortium name="US DOE Joint Genome Institute"/>
            <person name="Copeland A."/>
            <person name="Lucas S."/>
            <person name="Lapidus A."/>
            <person name="Barry K."/>
            <person name="Glavina del Rio T."/>
            <person name="Dalin E."/>
            <person name="Tice H."/>
            <person name="Pitluck S."/>
            <person name="Bruce D."/>
            <person name="Goodwin L."/>
            <person name="Thompson L.S."/>
            <person name="Brettin T."/>
            <person name="Detter J.C."/>
            <person name="Han C."/>
            <person name="Schmutz J."/>
            <person name="Larimer F."/>
            <person name="Land M."/>
            <person name="Hauser L."/>
            <person name="Kyrpides N."/>
            <person name="Kim E."/>
            <person name="Stephens C."/>
            <person name="Richardson P."/>
        </authorList>
    </citation>
    <scope>NUCLEOTIDE SEQUENCE [LARGE SCALE GENOMIC DNA]</scope>
    <source>
        <strain evidence="9">K31</strain>
    </source>
</reference>
<protein>
    <recommendedName>
        <fullName evidence="8">Glycosyltransferase 2-like domain-containing protein</fullName>
    </recommendedName>
</protein>
<dbReference type="Gene3D" id="3.90.550.10">
    <property type="entry name" value="Spore Coat Polysaccharide Biosynthesis Protein SpsA, Chain A"/>
    <property type="match status" value="1"/>
</dbReference>
<dbReference type="CAZy" id="GT2">
    <property type="family name" value="Glycosyltransferase Family 2"/>
</dbReference>
<dbReference type="eggNOG" id="COG1215">
    <property type="taxonomic scope" value="Bacteria"/>
</dbReference>
<gene>
    <name evidence="9" type="ordered locus">Caul_3092</name>
</gene>
<dbReference type="InterPro" id="IPR050321">
    <property type="entry name" value="Glycosyltr_2/OpgH_subfam"/>
</dbReference>
<evidence type="ECO:0000256" key="7">
    <source>
        <dbReference type="SAM" id="Phobius"/>
    </source>
</evidence>
<keyword evidence="5 7" id="KW-1133">Transmembrane helix</keyword>
<dbReference type="SUPFAM" id="SSF53448">
    <property type="entry name" value="Nucleotide-diphospho-sugar transferases"/>
    <property type="match status" value="1"/>
</dbReference>
<dbReference type="InterPro" id="IPR029044">
    <property type="entry name" value="Nucleotide-diphossugar_trans"/>
</dbReference>
<dbReference type="PANTHER" id="PTHR43867:SF2">
    <property type="entry name" value="CELLULOSE SYNTHASE CATALYTIC SUBUNIT A [UDP-FORMING]"/>
    <property type="match status" value="1"/>
</dbReference>
<feature type="domain" description="Glycosyltransferase 2-like" evidence="8">
    <location>
        <begin position="204"/>
        <end position="408"/>
    </location>
</feature>
<feature type="transmembrane region" description="Helical" evidence="7">
    <location>
        <begin position="55"/>
        <end position="73"/>
    </location>
</feature>
<evidence type="ECO:0000256" key="2">
    <source>
        <dbReference type="ARBA" id="ARBA00022676"/>
    </source>
</evidence>
<dbReference type="InterPro" id="IPR001173">
    <property type="entry name" value="Glyco_trans_2-like"/>
</dbReference>
<name>B0T1N0_CAUSK</name>
<keyword evidence="6 7" id="KW-0472">Membrane</keyword>
<dbReference type="STRING" id="366602.Caul_3092"/>
<evidence type="ECO:0000256" key="4">
    <source>
        <dbReference type="ARBA" id="ARBA00022692"/>
    </source>
</evidence>
<dbReference type="GO" id="GO:0016020">
    <property type="term" value="C:membrane"/>
    <property type="evidence" value="ECO:0007669"/>
    <property type="project" value="UniProtKB-SubCell"/>
</dbReference>
<dbReference type="AlphaFoldDB" id="B0T1N0"/>
<evidence type="ECO:0000256" key="6">
    <source>
        <dbReference type="ARBA" id="ARBA00023136"/>
    </source>
</evidence>
<keyword evidence="3" id="KW-0808">Transferase</keyword>
<keyword evidence="4 7" id="KW-0812">Transmembrane</keyword>
<keyword evidence="2" id="KW-0328">Glycosyltransferase</keyword>
<dbReference type="Pfam" id="PF13632">
    <property type="entry name" value="Glyco_trans_2_3"/>
    <property type="match status" value="1"/>
</dbReference>
<dbReference type="PANTHER" id="PTHR43867">
    <property type="entry name" value="CELLULOSE SYNTHASE CATALYTIC SUBUNIT A [UDP-FORMING]"/>
    <property type="match status" value="1"/>
</dbReference>